<protein>
    <submittedName>
        <fullName evidence="1">Uncharacterized protein</fullName>
    </submittedName>
</protein>
<keyword evidence="2" id="KW-1185">Reference proteome</keyword>
<comment type="caution">
    <text evidence="1">The sequence shown here is derived from an EMBL/GenBank/DDBJ whole genome shotgun (WGS) entry which is preliminary data.</text>
</comment>
<sequence length="155" mass="17638">MIGCSSNPNGYAQWFSEKNKTAFERVKSAQQRSIFENNQDIYVRIEDVPDALIKTPLQRAIQILKRHRDVRFINHEFPWPISMIITTLAAQFNNGDGDVYAALSNIVDQLDTLGGLLQPGYKQNATLLQQDLIRRNDDGSWSILNLVSPEENFAD</sequence>
<dbReference type="EMBL" id="LVWI01000002">
    <property type="protein sequence ID" value="OKP91218.1"/>
    <property type="molecule type" value="Genomic_DNA"/>
</dbReference>
<proteinExistence type="predicted"/>
<name>A0ABX3EXL1_9BACL</name>
<dbReference type="Proteomes" id="UP000186058">
    <property type="component" value="Unassembled WGS sequence"/>
</dbReference>
<evidence type="ECO:0000313" key="2">
    <source>
        <dbReference type="Proteomes" id="UP000186058"/>
    </source>
</evidence>
<gene>
    <name evidence="1" type="ORF">A3844_05165</name>
</gene>
<organism evidence="1 2">
    <name type="scientific">Paenibacillus helianthi</name>
    <dbReference type="NCBI Taxonomy" id="1349432"/>
    <lineage>
        <taxon>Bacteria</taxon>
        <taxon>Bacillati</taxon>
        <taxon>Bacillota</taxon>
        <taxon>Bacilli</taxon>
        <taxon>Bacillales</taxon>
        <taxon>Paenibacillaceae</taxon>
        <taxon>Paenibacillus</taxon>
    </lineage>
</organism>
<accession>A0ABX3EXL1</accession>
<evidence type="ECO:0000313" key="1">
    <source>
        <dbReference type="EMBL" id="OKP91218.1"/>
    </source>
</evidence>
<reference evidence="1 2" key="1">
    <citation type="submission" date="2016-03" db="EMBL/GenBank/DDBJ databases">
        <authorList>
            <person name="Sant'Anna F.H."/>
            <person name="Ambrosini A."/>
            <person name="Souza R."/>
            <person name="Bach E."/>
            <person name="Fernandes G."/>
            <person name="Balsanelli E."/>
            <person name="Baura V.A."/>
            <person name="Souza E.M."/>
            <person name="Passaglia L."/>
        </authorList>
    </citation>
    <scope>NUCLEOTIDE SEQUENCE [LARGE SCALE GENOMIC DNA]</scope>
    <source>
        <strain evidence="1 2">P26E</strain>
    </source>
</reference>